<feature type="region of interest" description="Disordered" evidence="1">
    <location>
        <begin position="45"/>
        <end position="107"/>
    </location>
</feature>
<keyword evidence="3" id="KW-1185">Reference proteome</keyword>
<sequence>MKWNKSPNLWVTSKKHTPSSKDIYQTAEVAKILILLEKGKGHQFKGKSLDEIELDEELTSDSDDEESNTVRNEERSRKSQKQTEPNSVTVSSEREIPPEQSSILKQE</sequence>
<dbReference type="EMBL" id="JABFTP020000194">
    <property type="protein sequence ID" value="KAL3290579.1"/>
    <property type="molecule type" value="Genomic_DNA"/>
</dbReference>
<dbReference type="Proteomes" id="UP001516400">
    <property type="component" value="Unassembled WGS sequence"/>
</dbReference>
<protein>
    <submittedName>
        <fullName evidence="2">Uncharacterized protein</fullName>
    </submittedName>
</protein>
<comment type="caution">
    <text evidence="2">The sequence shown here is derived from an EMBL/GenBank/DDBJ whole genome shotgun (WGS) entry which is preliminary data.</text>
</comment>
<accession>A0ABD2PHY3</accession>
<organism evidence="2 3">
    <name type="scientific">Cryptolaemus montrouzieri</name>
    <dbReference type="NCBI Taxonomy" id="559131"/>
    <lineage>
        <taxon>Eukaryota</taxon>
        <taxon>Metazoa</taxon>
        <taxon>Ecdysozoa</taxon>
        <taxon>Arthropoda</taxon>
        <taxon>Hexapoda</taxon>
        <taxon>Insecta</taxon>
        <taxon>Pterygota</taxon>
        <taxon>Neoptera</taxon>
        <taxon>Endopterygota</taxon>
        <taxon>Coleoptera</taxon>
        <taxon>Polyphaga</taxon>
        <taxon>Cucujiformia</taxon>
        <taxon>Coccinelloidea</taxon>
        <taxon>Coccinellidae</taxon>
        <taxon>Scymninae</taxon>
        <taxon>Scymnini</taxon>
        <taxon>Cryptolaemus</taxon>
    </lineage>
</organism>
<evidence type="ECO:0000256" key="1">
    <source>
        <dbReference type="SAM" id="MobiDB-lite"/>
    </source>
</evidence>
<feature type="compositionally biased region" description="Acidic residues" evidence="1">
    <location>
        <begin position="51"/>
        <end position="67"/>
    </location>
</feature>
<name>A0ABD2PHY3_9CUCU</name>
<evidence type="ECO:0000313" key="3">
    <source>
        <dbReference type="Proteomes" id="UP001516400"/>
    </source>
</evidence>
<feature type="compositionally biased region" description="Polar residues" evidence="1">
    <location>
        <begin position="82"/>
        <end position="91"/>
    </location>
</feature>
<reference evidence="2 3" key="1">
    <citation type="journal article" date="2021" name="BMC Biol.">
        <title>Horizontally acquired antibacterial genes associated with adaptive radiation of ladybird beetles.</title>
        <authorList>
            <person name="Li H.S."/>
            <person name="Tang X.F."/>
            <person name="Huang Y.H."/>
            <person name="Xu Z.Y."/>
            <person name="Chen M.L."/>
            <person name="Du X.Y."/>
            <person name="Qiu B.Y."/>
            <person name="Chen P.T."/>
            <person name="Zhang W."/>
            <person name="Slipinski A."/>
            <person name="Escalona H.E."/>
            <person name="Waterhouse R.M."/>
            <person name="Zwick A."/>
            <person name="Pang H."/>
        </authorList>
    </citation>
    <scope>NUCLEOTIDE SEQUENCE [LARGE SCALE GENOMIC DNA]</scope>
    <source>
        <strain evidence="2">SYSU2018</strain>
    </source>
</reference>
<proteinExistence type="predicted"/>
<evidence type="ECO:0000313" key="2">
    <source>
        <dbReference type="EMBL" id="KAL3290579.1"/>
    </source>
</evidence>
<dbReference type="AlphaFoldDB" id="A0ABD2PHY3"/>
<gene>
    <name evidence="2" type="ORF">HHI36_024206</name>
</gene>